<reference evidence="2" key="1">
    <citation type="submission" date="2009-09" db="EMBL/GenBank/DDBJ databases">
        <authorList>
            <person name="Weinstock G."/>
            <person name="Sodergren E."/>
            <person name="Clifton S."/>
            <person name="Fulton L."/>
            <person name="Fulton B."/>
            <person name="Courtney L."/>
            <person name="Fronick C."/>
            <person name="Harrison M."/>
            <person name="Strong C."/>
            <person name="Farmer C."/>
            <person name="Delahaunty K."/>
            <person name="Markovic C."/>
            <person name="Hall O."/>
            <person name="Minx P."/>
            <person name="Tomlinson C."/>
            <person name="Mitreva M."/>
            <person name="Nelson J."/>
            <person name="Hou S."/>
            <person name="Wollam A."/>
            <person name="Pepin K.H."/>
            <person name="Johnson M."/>
            <person name="Bhonagiri V."/>
            <person name="Nash W.E."/>
            <person name="Warren W."/>
            <person name="Chinwalla A."/>
            <person name="Mardis E.R."/>
            <person name="Wilson R.K."/>
        </authorList>
    </citation>
    <scope>NUCLEOTIDE SEQUENCE [LARGE SCALE GENOMIC DNA]</scope>
    <source>
        <strain evidence="2">DSM 20583</strain>
    </source>
</reference>
<dbReference type="InterPro" id="IPR037522">
    <property type="entry name" value="HD_GYP_dom"/>
</dbReference>
<comment type="caution">
    <text evidence="2">The sequence shown here is derived from an EMBL/GenBank/DDBJ whole genome shotgun (WGS) entry which is preliminary data.</text>
</comment>
<dbReference type="eggNOG" id="COG3437">
    <property type="taxonomic scope" value="Bacteria"/>
</dbReference>
<dbReference type="STRING" id="537007.BLAHAN_05934"/>
<dbReference type="Proteomes" id="UP000003755">
    <property type="component" value="Unassembled WGS sequence"/>
</dbReference>
<name>C9L952_BLAHA</name>
<dbReference type="PANTHER" id="PTHR45228:SF8">
    <property type="entry name" value="TWO-COMPONENT RESPONSE REGULATOR-RELATED"/>
    <property type="match status" value="1"/>
</dbReference>
<dbReference type="SUPFAM" id="SSF46785">
    <property type="entry name" value="Winged helix' DNA-binding domain"/>
    <property type="match status" value="1"/>
</dbReference>
<dbReference type="InterPro" id="IPR000944">
    <property type="entry name" value="Tscrpt_reg_Rrf2"/>
</dbReference>
<protein>
    <submittedName>
        <fullName evidence="2">HD domain protein</fullName>
    </submittedName>
</protein>
<dbReference type="eggNOG" id="COG1959">
    <property type="taxonomic scope" value="Bacteria"/>
</dbReference>
<dbReference type="PANTHER" id="PTHR45228">
    <property type="entry name" value="CYCLIC DI-GMP PHOSPHODIESTERASE TM_0186-RELATED"/>
    <property type="match status" value="1"/>
</dbReference>
<dbReference type="Pfam" id="PF13487">
    <property type="entry name" value="HD_5"/>
    <property type="match status" value="1"/>
</dbReference>
<evidence type="ECO:0000313" key="2">
    <source>
        <dbReference type="EMBL" id="EEX21198.1"/>
    </source>
</evidence>
<dbReference type="EMBL" id="ABYU02000027">
    <property type="protein sequence ID" value="EEX21198.1"/>
    <property type="molecule type" value="Genomic_DNA"/>
</dbReference>
<dbReference type="CDD" id="cd00077">
    <property type="entry name" value="HDc"/>
    <property type="match status" value="1"/>
</dbReference>
<dbReference type="PROSITE" id="PS51197">
    <property type="entry name" value="HTH_RRF2_2"/>
    <property type="match status" value="1"/>
</dbReference>
<dbReference type="NCBIfam" id="TIGR00738">
    <property type="entry name" value="rrf2_super"/>
    <property type="match status" value="1"/>
</dbReference>
<feature type="domain" description="HD-GYP" evidence="1">
    <location>
        <begin position="280"/>
        <end position="488"/>
    </location>
</feature>
<dbReference type="Pfam" id="PF02082">
    <property type="entry name" value="Rrf2"/>
    <property type="match status" value="1"/>
</dbReference>
<dbReference type="SUPFAM" id="SSF109604">
    <property type="entry name" value="HD-domain/PDEase-like"/>
    <property type="match status" value="1"/>
</dbReference>
<organism evidence="2 3">
    <name type="scientific">Blautia hansenii DSM 20583</name>
    <dbReference type="NCBI Taxonomy" id="537007"/>
    <lineage>
        <taxon>Bacteria</taxon>
        <taxon>Bacillati</taxon>
        <taxon>Bacillota</taxon>
        <taxon>Clostridia</taxon>
        <taxon>Lachnospirales</taxon>
        <taxon>Lachnospiraceae</taxon>
        <taxon>Blautia</taxon>
    </lineage>
</organism>
<dbReference type="Gene3D" id="1.10.3210.10">
    <property type="entry name" value="Hypothetical protein af1432"/>
    <property type="match status" value="1"/>
</dbReference>
<dbReference type="HOGENOM" id="CLU_043766_0_0_9"/>
<dbReference type="InterPro" id="IPR003607">
    <property type="entry name" value="HD/PDEase_dom"/>
</dbReference>
<dbReference type="InterPro" id="IPR036390">
    <property type="entry name" value="WH_DNA-bd_sf"/>
</dbReference>
<dbReference type="Gene3D" id="1.10.10.10">
    <property type="entry name" value="Winged helix-like DNA-binding domain superfamily/Winged helix DNA-binding domain"/>
    <property type="match status" value="1"/>
</dbReference>
<accession>C9L952</accession>
<dbReference type="InterPro" id="IPR052020">
    <property type="entry name" value="Cyclic_di-GMP/3'3'-cGAMP_PDE"/>
</dbReference>
<gene>
    <name evidence="2" type="ORF">BLAHAN_05934</name>
</gene>
<sequence>MQLTSTTDYSIRLVCFLAYKEEPCSTATIATSANIPNNYIPKIIKKLKIANIVGSVEGVQGGYFLLKKPETITLWDILDTMESTMKINKCLEEKQEGECCVPNYCHNRETCKVRAVFEQFQMDLERKLEEVTIAELIGKAAKHPFGNTYVTLEIDAETGKYKRVYAYDAFVRDYIPKEGDFREFIKKYIEEYVQEDDKERITELTDIGRIEEDLINGYWEKQTRFRQRVRDTEKDYVWMELHQYFNIDDNVAIFVLQNSILAARHMSSVEEELESKSKSIEENYWFAIELLSRILNERNLEYSNSRLETIHYTEKIYQKLAELYPELEITEVEIKNVAHLAPIHNVGKIRLPKEMFLRLDELTAEEEKLLKTHPELGAEIVARFPKDKKLEHIQQYSRDICLYHHERYDGSGYPYGLKGEEIPLCAQVVGLVDVYEELINSKNMHVSTGKEKAIQMILSGKCGSFSETLLHSFLAAAMQSDWEPDEVD</sequence>
<dbReference type="RefSeq" id="WP_003021898.1">
    <property type="nucleotide sequence ID" value="NZ_CP022413.2"/>
</dbReference>
<evidence type="ECO:0000313" key="3">
    <source>
        <dbReference type="Proteomes" id="UP000003755"/>
    </source>
</evidence>
<dbReference type="KEGG" id="bhan:CGC63_15105"/>
<dbReference type="AlphaFoldDB" id="C9L952"/>
<keyword evidence="3" id="KW-1185">Reference proteome</keyword>
<proteinExistence type="predicted"/>
<dbReference type="InterPro" id="IPR036388">
    <property type="entry name" value="WH-like_DNA-bd_sf"/>
</dbReference>
<dbReference type="PROSITE" id="PS51832">
    <property type="entry name" value="HD_GYP"/>
    <property type="match status" value="1"/>
</dbReference>
<evidence type="ECO:0000259" key="1">
    <source>
        <dbReference type="PROSITE" id="PS51832"/>
    </source>
</evidence>